<proteinExistence type="predicted"/>
<keyword evidence="2" id="KW-1185">Reference proteome</keyword>
<dbReference type="AlphaFoldDB" id="A0ABD3CZV6"/>
<comment type="caution">
    <text evidence="1">The sequence shown here is derived from an EMBL/GenBank/DDBJ whole genome shotgun (WGS) entry which is preliminary data.</text>
</comment>
<gene>
    <name evidence="1" type="ORF">CASFOL_019794</name>
</gene>
<protein>
    <submittedName>
        <fullName evidence="1">Uncharacterized protein</fullName>
    </submittedName>
</protein>
<dbReference type="EMBL" id="JAVIJP010000027">
    <property type="protein sequence ID" value="KAL3635247.1"/>
    <property type="molecule type" value="Genomic_DNA"/>
</dbReference>
<evidence type="ECO:0000313" key="2">
    <source>
        <dbReference type="Proteomes" id="UP001632038"/>
    </source>
</evidence>
<evidence type="ECO:0000313" key="1">
    <source>
        <dbReference type="EMBL" id="KAL3635247.1"/>
    </source>
</evidence>
<sequence>MAHLLHQSDRNEGDVCNFICPKLTNFSRRRVVNHDPTIGVENDCLRRCRRPPVGVIESYRDLGEKVVSAAKGICGGVWEDDGVARLGSEKALAERGDWSSRGGDGGGFVASAGRLSVSGSGEPRWLTTLDCAALRRLDGSKIARQSAYKAEGGFRISAN</sequence>
<accession>A0ABD3CZV6</accession>
<organism evidence="1 2">
    <name type="scientific">Castilleja foliolosa</name>
    <dbReference type="NCBI Taxonomy" id="1961234"/>
    <lineage>
        <taxon>Eukaryota</taxon>
        <taxon>Viridiplantae</taxon>
        <taxon>Streptophyta</taxon>
        <taxon>Embryophyta</taxon>
        <taxon>Tracheophyta</taxon>
        <taxon>Spermatophyta</taxon>
        <taxon>Magnoliopsida</taxon>
        <taxon>eudicotyledons</taxon>
        <taxon>Gunneridae</taxon>
        <taxon>Pentapetalae</taxon>
        <taxon>asterids</taxon>
        <taxon>lamiids</taxon>
        <taxon>Lamiales</taxon>
        <taxon>Orobanchaceae</taxon>
        <taxon>Pedicularideae</taxon>
        <taxon>Castillejinae</taxon>
        <taxon>Castilleja</taxon>
    </lineage>
</organism>
<name>A0ABD3CZV6_9LAMI</name>
<reference evidence="2" key="1">
    <citation type="journal article" date="2024" name="IScience">
        <title>Strigolactones Initiate the Formation of Haustorium-like Structures in Castilleja.</title>
        <authorList>
            <person name="Buerger M."/>
            <person name="Peterson D."/>
            <person name="Chory J."/>
        </authorList>
    </citation>
    <scope>NUCLEOTIDE SEQUENCE [LARGE SCALE GENOMIC DNA]</scope>
</reference>
<dbReference type="Proteomes" id="UP001632038">
    <property type="component" value="Unassembled WGS sequence"/>
</dbReference>